<dbReference type="GO" id="GO:0046872">
    <property type="term" value="F:metal ion binding"/>
    <property type="evidence" value="ECO:0007669"/>
    <property type="project" value="UniProtKB-KW"/>
</dbReference>
<evidence type="ECO:0000256" key="2">
    <source>
        <dbReference type="ARBA" id="ARBA00022723"/>
    </source>
</evidence>
<dbReference type="Pfam" id="PF03067">
    <property type="entry name" value="LPMO_10"/>
    <property type="match status" value="1"/>
</dbReference>
<keyword evidence="7" id="KW-0732">Signal</keyword>
<comment type="similarity">
    <text evidence="6">Belongs to the polysaccharide monooxygenase AA13 family.</text>
</comment>
<dbReference type="InterPro" id="IPR052282">
    <property type="entry name" value="Starch-active_LPMO"/>
</dbReference>
<evidence type="ECO:0000256" key="4">
    <source>
        <dbReference type="ARBA" id="ARBA00023157"/>
    </source>
</evidence>
<gene>
    <name evidence="9" type="ORF">CLAFUR5_10447</name>
</gene>
<feature type="domain" description="Chitin-binding type-4" evidence="8">
    <location>
        <begin position="20"/>
        <end position="189"/>
    </location>
</feature>
<evidence type="ECO:0000256" key="5">
    <source>
        <dbReference type="ARBA" id="ARBA00023180"/>
    </source>
</evidence>
<dbReference type="RefSeq" id="XP_047764735.1">
    <property type="nucleotide sequence ID" value="XM_047909595.1"/>
</dbReference>
<name>A0A9Q8PD55_PASFU</name>
<dbReference type="AlphaFoldDB" id="A0A9Q8PD55"/>
<dbReference type="PANTHER" id="PTHR36575">
    <property type="entry name" value="BINDING PROTEIN, PUTATIVE (AFU_ORTHOLOGUE AFUA_1G14430)-RELATED"/>
    <property type="match status" value="1"/>
</dbReference>
<keyword evidence="2" id="KW-0479">Metal-binding</keyword>
<dbReference type="Gene3D" id="2.70.50.70">
    <property type="match status" value="1"/>
</dbReference>
<evidence type="ECO:0000259" key="8">
    <source>
        <dbReference type="Pfam" id="PF03067"/>
    </source>
</evidence>
<reference evidence="9" key="1">
    <citation type="submission" date="2021-12" db="EMBL/GenBank/DDBJ databases">
        <authorList>
            <person name="Zaccaron A."/>
            <person name="Stergiopoulos I."/>
        </authorList>
    </citation>
    <scope>NUCLEOTIDE SEQUENCE</scope>
    <source>
        <strain evidence="9">Race5_Kim</strain>
    </source>
</reference>
<sequence length="208" mass="22668">MKTTTTLTALAGTFTLTNAHGYFQSPKGRQPGDVFRSACGEHAYNMMASDINGNIQGLQTLTANQANYNPSTCHLWKCKGLKYDDNLDNIQTYTAGEEVPVYFQVVAPHSGVANISVIDLHTNTVIGSPMQKWEEYAMTSTPMKAEWQNFTITMPTDLGGKCAAKGACAIQMHWDAASVDQTYQSCIDFTMGGSNSSSSKRSHARDFA</sequence>
<dbReference type="EMBL" id="CP090169">
    <property type="protein sequence ID" value="UJO20369.1"/>
    <property type="molecule type" value="Genomic_DNA"/>
</dbReference>
<dbReference type="Proteomes" id="UP000756132">
    <property type="component" value="Chromosome 7"/>
</dbReference>
<protein>
    <recommendedName>
        <fullName evidence="8">Chitin-binding type-4 domain-containing protein</fullName>
    </recommendedName>
</protein>
<evidence type="ECO:0000313" key="10">
    <source>
        <dbReference type="Proteomes" id="UP000756132"/>
    </source>
</evidence>
<evidence type="ECO:0000256" key="1">
    <source>
        <dbReference type="ARBA" id="ARBA00001973"/>
    </source>
</evidence>
<accession>A0A9Q8PD55</accession>
<keyword evidence="3" id="KW-0186">Copper</keyword>
<keyword evidence="10" id="KW-1185">Reference proteome</keyword>
<dbReference type="InterPro" id="IPR004302">
    <property type="entry name" value="Cellulose/chitin-bd_N"/>
</dbReference>
<dbReference type="OrthoDB" id="120613at2759"/>
<organism evidence="9 10">
    <name type="scientific">Passalora fulva</name>
    <name type="common">Tomato leaf mold</name>
    <name type="synonym">Cladosporium fulvum</name>
    <dbReference type="NCBI Taxonomy" id="5499"/>
    <lineage>
        <taxon>Eukaryota</taxon>
        <taxon>Fungi</taxon>
        <taxon>Dikarya</taxon>
        <taxon>Ascomycota</taxon>
        <taxon>Pezizomycotina</taxon>
        <taxon>Dothideomycetes</taxon>
        <taxon>Dothideomycetidae</taxon>
        <taxon>Mycosphaerellales</taxon>
        <taxon>Mycosphaerellaceae</taxon>
        <taxon>Fulvia</taxon>
    </lineage>
</organism>
<feature type="chain" id="PRO_5040361084" description="Chitin-binding type-4 domain-containing protein" evidence="7">
    <location>
        <begin position="20"/>
        <end position="208"/>
    </location>
</feature>
<keyword evidence="4" id="KW-1015">Disulfide bond</keyword>
<reference evidence="9" key="2">
    <citation type="journal article" date="2022" name="Microb. Genom.">
        <title>A chromosome-scale genome assembly of the tomato pathogen Cladosporium fulvum reveals a compartmentalized genome architecture and the presence of a dispensable chromosome.</title>
        <authorList>
            <person name="Zaccaron A.Z."/>
            <person name="Chen L.H."/>
            <person name="Samaras A."/>
            <person name="Stergiopoulos I."/>
        </authorList>
    </citation>
    <scope>NUCLEOTIDE SEQUENCE</scope>
    <source>
        <strain evidence="9">Race5_Kim</strain>
    </source>
</reference>
<feature type="signal peptide" evidence="7">
    <location>
        <begin position="1"/>
        <end position="19"/>
    </location>
</feature>
<dbReference type="PANTHER" id="PTHR36575:SF2">
    <property type="entry name" value="CHITIN-BINDING TYPE-4 DOMAIN-CONTAINING PROTEIN-RELATED"/>
    <property type="match status" value="1"/>
</dbReference>
<evidence type="ECO:0000256" key="6">
    <source>
        <dbReference type="ARBA" id="ARBA00034311"/>
    </source>
</evidence>
<dbReference type="GeneID" id="71990325"/>
<evidence type="ECO:0000256" key="7">
    <source>
        <dbReference type="SAM" id="SignalP"/>
    </source>
</evidence>
<comment type="cofactor">
    <cofactor evidence="1">
        <name>Cu(2+)</name>
        <dbReference type="ChEBI" id="CHEBI:29036"/>
    </cofactor>
</comment>
<evidence type="ECO:0000256" key="3">
    <source>
        <dbReference type="ARBA" id="ARBA00023008"/>
    </source>
</evidence>
<keyword evidence="5" id="KW-0325">Glycoprotein</keyword>
<proteinExistence type="inferred from homology"/>
<dbReference type="KEGG" id="ffu:CLAFUR5_10447"/>
<evidence type="ECO:0000313" key="9">
    <source>
        <dbReference type="EMBL" id="UJO20369.1"/>
    </source>
</evidence>
<dbReference type="OMA" id="SCIDFTM"/>